<evidence type="ECO:0000313" key="4">
    <source>
        <dbReference type="Proteomes" id="UP001165044"/>
    </source>
</evidence>
<sequence>MKKRSRRLFTCLMDLFACGVLHAQVVPGWSGAVPLGADQPGGGWLGASLWSADKHGPPAPFVQSLGLGNALTGNGASFSVGWKAGAWDLALRTIAFRSADGSGRLELDRGHIQFQSSGGWRYSLEQEPIVWGYGLNGGYLLGEAGRAFPKLHLTSPMAPRCWFSVPLGRWRGEFFVGRLENQRKLPENLQDPSYRSRFIAKTGDPQRPFLSGFRAEAVFGDNVEFYLNWINLFGGIEDGVDITRGYGLGDYLTAMTGGKDTLIENGSDMSQPQSGLKNRKARSASNSDVGMRIRFTFLEDMLRARDVRLYVSRGSKAVNNVTFGLIAHRPGYYLGKDLNADWRALVNISPSNIWHRTYRYTAPSPQVPNDTIGILMDWPRWKVGLEYIDTVNARSQFDNRGVEGGHRSFTHWDYKSGFYFEGDALGSALGGEARYGTIHVHWCPTQEWRVLLWLHAGDRPFRDVLTDWLLDHPGKAPVRNRFSGLQTVVEQHGPSGRLLRLGFSTQRQSAVLNEQGLAGIGFRWFTELGWTWSRLP</sequence>
<dbReference type="Proteomes" id="UP001165044">
    <property type="component" value="Unassembled WGS sequence"/>
</dbReference>
<feature type="compositionally biased region" description="Polar residues" evidence="1">
    <location>
        <begin position="267"/>
        <end position="276"/>
    </location>
</feature>
<organism evidence="3 4">
    <name type="scientific">Geothrix edaphica</name>
    <dbReference type="NCBI Taxonomy" id="2927976"/>
    <lineage>
        <taxon>Bacteria</taxon>
        <taxon>Pseudomonadati</taxon>
        <taxon>Acidobacteriota</taxon>
        <taxon>Holophagae</taxon>
        <taxon>Holophagales</taxon>
        <taxon>Holophagaceae</taxon>
        <taxon>Geothrix</taxon>
    </lineage>
</organism>
<evidence type="ECO:0000256" key="1">
    <source>
        <dbReference type="SAM" id="MobiDB-lite"/>
    </source>
</evidence>
<proteinExistence type="predicted"/>
<evidence type="ECO:0000256" key="2">
    <source>
        <dbReference type="SAM" id="SignalP"/>
    </source>
</evidence>
<evidence type="ECO:0000313" key="3">
    <source>
        <dbReference type="EMBL" id="GLH66871.1"/>
    </source>
</evidence>
<dbReference type="Gene3D" id="2.40.160.130">
    <property type="entry name" value="Capsule assembly protein Wzi"/>
    <property type="match status" value="2"/>
</dbReference>
<accession>A0ABQ5PWZ3</accession>
<protein>
    <recommendedName>
        <fullName evidence="5">Capsule assembly Wzi family protein</fullName>
    </recommendedName>
</protein>
<name>A0ABQ5PWZ3_9BACT</name>
<dbReference type="EMBL" id="BSDC01000001">
    <property type="protein sequence ID" value="GLH66871.1"/>
    <property type="molecule type" value="Genomic_DNA"/>
</dbReference>
<reference evidence="3" key="1">
    <citation type="journal article" date="2023" name="Antonie Van Leeuwenhoek">
        <title>Mesoterricola silvestris gen. nov., sp. nov., Mesoterricola sediminis sp. nov., Geothrix oryzae sp. nov., Geothrix edaphica sp. nov., Geothrix rubra sp. nov., and Geothrix limicola sp. nov., six novel members of Acidobacteriota isolated from soils.</title>
        <authorList>
            <person name="Itoh H."/>
            <person name="Sugisawa Y."/>
            <person name="Mise K."/>
            <person name="Xu Z."/>
            <person name="Kuniyasu M."/>
            <person name="Ushijima N."/>
            <person name="Kawano K."/>
            <person name="Kobayashi E."/>
            <person name="Shiratori Y."/>
            <person name="Masuda Y."/>
            <person name="Senoo K."/>
        </authorList>
    </citation>
    <scope>NUCLEOTIDE SEQUENCE</scope>
    <source>
        <strain evidence="3">Red802</strain>
    </source>
</reference>
<gene>
    <name evidence="3" type="ORF">GETHED_12350</name>
</gene>
<comment type="caution">
    <text evidence="3">The sequence shown here is derived from an EMBL/GenBank/DDBJ whole genome shotgun (WGS) entry which is preliminary data.</text>
</comment>
<dbReference type="InterPro" id="IPR026950">
    <property type="entry name" value="Caps_assemb_Wzi"/>
</dbReference>
<keyword evidence="4" id="KW-1185">Reference proteome</keyword>
<keyword evidence="2" id="KW-0732">Signal</keyword>
<feature type="signal peptide" evidence="2">
    <location>
        <begin position="1"/>
        <end position="23"/>
    </location>
</feature>
<feature type="region of interest" description="Disordered" evidence="1">
    <location>
        <begin position="264"/>
        <end position="283"/>
    </location>
</feature>
<dbReference type="InterPro" id="IPR038636">
    <property type="entry name" value="Wzi_sf"/>
</dbReference>
<evidence type="ECO:0008006" key="5">
    <source>
        <dbReference type="Google" id="ProtNLM"/>
    </source>
</evidence>
<feature type="chain" id="PRO_5045556112" description="Capsule assembly Wzi family protein" evidence="2">
    <location>
        <begin position="24"/>
        <end position="536"/>
    </location>
</feature>
<dbReference type="RefSeq" id="WP_285607554.1">
    <property type="nucleotide sequence ID" value="NZ_BSDC01000001.1"/>
</dbReference>
<dbReference type="Pfam" id="PF14052">
    <property type="entry name" value="Caps_assemb_Wzi"/>
    <property type="match status" value="1"/>
</dbReference>